<dbReference type="PROSITE" id="PS50850">
    <property type="entry name" value="MFS"/>
    <property type="match status" value="1"/>
</dbReference>
<dbReference type="PANTHER" id="PTHR23502">
    <property type="entry name" value="MAJOR FACILITATOR SUPERFAMILY"/>
    <property type="match status" value="1"/>
</dbReference>
<feature type="transmembrane region" description="Helical" evidence="6">
    <location>
        <begin position="413"/>
        <end position="433"/>
    </location>
</feature>
<evidence type="ECO:0000259" key="7">
    <source>
        <dbReference type="PROSITE" id="PS50850"/>
    </source>
</evidence>
<organism evidence="8 9">
    <name type="scientific">Marasmius crinis-equi</name>
    <dbReference type="NCBI Taxonomy" id="585013"/>
    <lineage>
        <taxon>Eukaryota</taxon>
        <taxon>Fungi</taxon>
        <taxon>Dikarya</taxon>
        <taxon>Basidiomycota</taxon>
        <taxon>Agaricomycotina</taxon>
        <taxon>Agaricomycetes</taxon>
        <taxon>Agaricomycetidae</taxon>
        <taxon>Agaricales</taxon>
        <taxon>Marasmiineae</taxon>
        <taxon>Marasmiaceae</taxon>
        <taxon>Marasmius</taxon>
    </lineage>
</organism>
<feature type="transmembrane region" description="Helical" evidence="6">
    <location>
        <begin position="308"/>
        <end position="327"/>
    </location>
</feature>
<dbReference type="CDD" id="cd17323">
    <property type="entry name" value="MFS_Tpo1_MDR_like"/>
    <property type="match status" value="1"/>
</dbReference>
<reference evidence="8 9" key="1">
    <citation type="submission" date="2024-02" db="EMBL/GenBank/DDBJ databases">
        <title>A draft genome for the cacao thread blight pathogen Marasmius crinis-equi.</title>
        <authorList>
            <person name="Cohen S.P."/>
            <person name="Baruah I.K."/>
            <person name="Amoako-Attah I."/>
            <person name="Bukari Y."/>
            <person name="Meinhardt L.W."/>
            <person name="Bailey B.A."/>
        </authorList>
    </citation>
    <scope>NUCLEOTIDE SEQUENCE [LARGE SCALE GENOMIC DNA]</scope>
    <source>
        <strain evidence="8 9">GH-76</strain>
    </source>
</reference>
<evidence type="ECO:0000256" key="1">
    <source>
        <dbReference type="ARBA" id="ARBA00004141"/>
    </source>
</evidence>
<feature type="transmembrane region" description="Helical" evidence="6">
    <location>
        <begin position="347"/>
        <end position="367"/>
    </location>
</feature>
<sequence>MTSTAPVENVRNDHKNDEKNGIDASPSPTAGDCDEAEQQHPKKNDSGDPKRSSMTPSNEENAMVVDWEGTDDPENPKNWSYKKKWAATAIVSLFTFISPVSSSMIAPASMNLAEEFHITSTVMIAMTTSIFVLAYAIGPLFLGPLSEIYGRSRILQGANMFYLVWNLACGFARSEGQLIAFRLLAGLGGSAPLSIGGGVLGDTWTAEERGKAIAVYSLAPLMGPVFWSTTIVDAAIQVAGLFFLKETYAPVLLERKAERIRKSLASDSEKGHQAREIRTIYDGEHRKWRAIFAKAMTRPFVLFAREPIIQVIGIYMAYIYGIFYLFLTTLPGIFQGTYGQQPGIAGINYLALGIGLTGASQTNARLMDKIYIKLKNRNGGVGRPEFRVPIMIIGSLVLPIGLFLGGWAAEKHLHWIVVDIGLIFIGAGVILNFQAMQTYVVDCFTLHAASAMAAVSCLRSLAGFGFPLFAPSMYNALGYGLGGSILGIVSIVIGWPAPVIFWKYGEAIRKKSKYAT</sequence>
<dbReference type="Proteomes" id="UP001465976">
    <property type="component" value="Unassembled WGS sequence"/>
</dbReference>
<gene>
    <name evidence="8" type="ORF">V5O48_000739</name>
</gene>
<proteinExistence type="predicted"/>
<dbReference type="PANTHER" id="PTHR23502:SF60">
    <property type="entry name" value="MAJOR FACILITATOR SUPERFAMILY (MFS) PROFILE DOMAIN-CONTAINING PROTEIN-RELATED"/>
    <property type="match status" value="1"/>
</dbReference>
<evidence type="ECO:0000256" key="5">
    <source>
        <dbReference type="SAM" id="MobiDB-lite"/>
    </source>
</evidence>
<dbReference type="EMBL" id="JBAHYK010000013">
    <property type="protein sequence ID" value="KAL0581256.1"/>
    <property type="molecule type" value="Genomic_DNA"/>
</dbReference>
<feature type="transmembrane region" description="Helical" evidence="6">
    <location>
        <begin position="388"/>
        <end position="407"/>
    </location>
</feature>
<name>A0ABR3G093_9AGAR</name>
<dbReference type="Pfam" id="PF07690">
    <property type="entry name" value="MFS_1"/>
    <property type="match status" value="1"/>
</dbReference>
<keyword evidence="2 6" id="KW-0812">Transmembrane</keyword>
<accession>A0ABR3G093</accession>
<dbReference type="InterPro" id="IPR036259">
    <property type="entry name" value="MFS_trans_sf"/>
</dbReference>
<evidence type="ECO:0000256" key="4">
    <source>
        <dbReference type="ARBA" id="ARBA00023136"/>
    </source>
</evidence>
<feature type="compositionally biased region" description="Basic and acidic residues" evidence="5">
    <location>
        <begin position="37"/>
        <end position="51"/>
    </location>
</feature>
<evidence type="ECO:0000313" key="9">
    <source>
        <dbReference type="Proteomes" id="UP001465976"/>
    </source>
</evidence>
<feature type="domain" description="Major facilitator superfamily (MFS) profile" evidence="7">
    <location>
        <begin position="87"/>
        <end position="516"/>
    </location>
</feature>
<keyword evidence="3 6" id="KW-1133">Transmembrane helix</keyword>
<dbReference type="InterPro" id="IPR020846">
    <property type="entry name" value="MFS_dom"/>
</dbReference>
<feature type="transmembrane region" description="Helical" evidence="6">
    <location>
        <begin position="179"/>
        <end position="200"/>
    </location>
</feature>
<keyword evidence="4 6" id="KW-0472">Membrane</keyword>
<feature type="transmembrane region" description="Helical" evidence="6">
    <location>
        <begin position="476"/>
        <end position="502"/>
    </location>
</feature>
<evidence type="ECO:0000256" key="3">
    <source>
        <dbReference type="ARBA" id="ARBA00022989"/>
    </source>
</evidence>
<dbReference type="SUPFAM" id="SSF103473">
    <property type="entry name" value="MFS general substrate transporter"/>
    <property type="match status" value="1"/>
</dbReference>
<dbReference type="Gene3D" id="1.20.1250.20">
    <property type="entry name" value="MFS general substrate transporter like domains"/>
    <property type="match status" value="1"/>
</dbReference>
<evidence type="ECO:0000256" key="6">
    <source>
        <dbReference type="SAM" id="Phobius"/>
    </source>
</evidence>
<feature type="region of interest" description="Disordered" evidence="5">
    <location>
        <begin position="1"/>
        <end position="73"/>
    </location>
</feature>
<evidence type="ECO:0000256" key="2">
    <source>
        <dbReference type="ARBA" id="ARBA00022692"/>
    </source>
</evidence>
<evidence type="ECO:0000313" key="8">
    <source>
        <dbReference type="EMBL" id="KAL0581256.1"/>
    </source>
</evidence>
<dbReference type="InterPro" id="IPR011701">
    <property type="entry name" value="MFS"/>
</dbReference>
<feature type="transmembrane region" description="Helical" evidence="6">
    <location>
        <begin position="85"/>
        <end position="106"/>
    </location>
</feature>
<comment type="caution">
    <text evidence="8">The sequence shown here is derived from an EMBL/GenBank/DDBJ whole genome shotgun (WGS) entry which is preliminary data.</text>
</comment>
<feature type="compositionally biased region" description="Basic and acidic residues" evidence="5">
    <location>
        <begin position="10"/>
        <end position="21"/>
    </location>
</feature>
<comment type="subcellular location">
    <subcellularLocation>
        <location evidence="1">Membrane</location>
        <topology evidence="1">Multi-pass membrane protein</topology>
    </subcellularLocation>
</comment>
<keyword evidence="9" id="KW-1185">Reference proteome</keyword>
<feature type="transmembrane region" description="Helical" evidence="6">
    <location>
        <begin position="445"/>
        <end position="470"/>
    </location>
</feature>
<protein>
    <recommendedName>
        <fullName evidence="7">Major facilitator superfamily (MFS) profile domain-containing protein</fullName>
    </recommendedName>
</protein>
<feature type="transmembrane region" description="Helical" evidence="6">
    <location>
        <begin position="118"/>
        <end position="142"/>
    </location>
</feature>